<dbReference type="AlphaFoldDB" id="A0A7Y9ULB9"/>
<evidence type="ECO:0000256" key="1">
    <source>
        <dbReference type="ARBA" id="ARBA00004651"/>
    </source>
</evidence>
<dbReference type="SMART" id="SM00387">
    <property type="entry name" value="HATPase_c"/>
    <property type="match status" value="1"/>
</dbReference>
<reference evidence="11 12" key="1">
    <citation type="submission" date="2020-07" db="EMBL/GenBank/DDBJ databases">
        <title>Sequencing the genomes of 1000 actinobacteria strains.</title>
        <authorList>
            <person name="Klenk H.-P."/>
        </authorList>
    </citation>
    <scope>NUCLEOTIDE SEQUENCE [LARGE SCALE GENOMIC DNA]</scope>
    <source>
        <strain evidence="11 12">DSM 24552</strain>
    </source>
</reference>
<dbReference type="Gene3D" id="3.30.565.10">
    <property type="entry name" value="Histidine kinase-like ATPase, C-terminal domain"/>
    <property type="match status" value="1"/>
</dbReference>
<dbReference type="RefSeq" id="WP_179518570.1">
    <property type="nucleotide sequence ID" value="NZ_JACCAC010000001.1"/>
</dbReference>
<keyword evidence="7" id="KW-0902">Two-component regulatory system</keyword>
<dbReference type="InterPro" id="IPR011712">
    <property type="entry name" value="Sig_transdc_His_kin_sub3_dim/P"/>
</dbReference>
<evidence type="ECO:0000259" key="10">
    <source>
        <dbReference type="PROSITE" id="PS50109"/>
    </source>
</evidence>
<dbReference type="InterPro" id="IPR005467">
    <property type="entry name" value="His_kinase_dom"/>
</dbReference>
<sequence length="531" mass="55943">MGDRLQFLPRYVGIAAAARLFALLAIGLPSALLGDPEALEGVLLLGVVWTGAITLSVLARLPVLPALVLEAGLVTFVVAANLDQTQMLHLTALAVSPFIAGLRRGPRGVVEVLAAEVVVLALAAVTLHGELDTVRGAEIFTAMVMGLGVGLVSSFLRAVQEDPDDQLTPYRDARALITRLLDLSDDLGQGLDPVTIAERIARQVREALPTEAVVVYVERYGEFVPLLDSPAAGGIGARRALVDRARATAHSVAEAGQVAVPLATDAGITGVVVGKLTVPPDGTVVEGPALAEALHRLERQLTSEALRLDTAQLFSRVREAATSEERQRLAREVHDGIAQGVASLGYLVDALAADAEDAAQRDGLQLLRSSITDVVSEIRRSVFNLRNEATAGQRIVDRIQAVADNLASTSGMHILVEVEETGDRLLAEVEANLVRIAQEAMNNAVKHSGATVIRVELQTKAPTAVLRVVDDGVGMQPGRADSHGLKIMKERARRIGGEVEVETSPAGGVAVVVRVHGGISRVNGSKGLVRS</sequence>
<dbReference type="Gene3D" id="1.20.5.1930">
    <property type="match status" value="1"/>
</dbReference>
<dbReference type="GO" id="GO:0005886">
    <property type="term" value="C:plasma membrane"/>
    <property type="evidence" value="ECO:0007669"/>
    <property type="project" value="UniProtKB-SubCell"/>
</dbReference>
<evidence type="ECO:0000256" key="4">
    <source>
        <dbReference type="ARBA" id="ARBA00022692"/>
    </source>
</evidence>
<dbReference type="Proteomes" id="UP000544110">
    <property type="component" value="Unassembled WGS sequence"/>
</dbReference>
<proteinExistence type="predicted"/>
<feature type="domain" description="Histidine kinase" evidence="10">
    <location>
        <begin position="328"/>
        <end position="519"/>
    </location>
</feature>
<comment type="subcellular location">
    <subcellularLocation>
        <location evidence="1">Cell membrane</location>
        <topology evidence="1">Multi-pass membrane protein</topology>
    </subcellularLocation>
</comment>
<dbReference type="InterPro" id="IPR036890">
    <property type="entry name" value="HATPase_C_sf"/>
</dbReference>
<gene>
    <name evidence="11" type="ORF">BJ989_002597</name>
</gene>
<evidence type="ECO:0000313" key="12">
    <source>
        <dbReference type="Proteomes" id="UP000544110"/>
    </source>
</evidence>
<keyword evidence="5 11" id="KW-0418">Kinase</keyword>
<keyword evidence="4 9" id="KW-0812">Transmembrane</keyword>
<evidence type="ECO:0000256" key="3">
    <source>
        <dbReference type="ARBA" id="ARBA00022679"/>
    </source>
</evidence>
<evidence type="ECO:0000256" key="5">
    <source>
        <dbReference type="ARBA" id="ARBA00022777"/>
    </source>
</evidence>
<keyword evidence="6 9" id="KW-1133">Transmembrane helix</keyword>
<comment type="caution">
    <text evidence="11">The sequence shown here is derived from an EMBL/GenBank/DDBJ whole genome shotgun (WGS) entry which is preliminary data.</text>
</comment>
<keyword evidence="12" id="KW-1185">Reference proteome</keyword>
<dbReference type="Pfam" id="PF02518">
    <property type="entry name" value="HATPase_c"/>
    <property type="match status" value="1"/>
</dbReference>
<name>A0A7Y9ULB9_9ACTN</name>
<evidence type="ECO:0000256" key="6">
    <source>
        <dbReference type="ARBA" id="ARBA00022989"/>
    </source>
</evidence>
<feature type="transmembrane region" description="Helical" evidence="9">
    <location>
        <begin position="12"/>
        <end position="32"/>
    </location>
</feature>
<dbReference type="CDD" id="cd16917">
    <property type="entry name" value="HATPase_UhpB-NarQ-NarX-like"/>
    <property type="match status" value="1"/>
</dbReference>
<dbReference type="PANTHER" id="PTHR24421">
    <property type="entry name" value="NITRATE/NITRITE SENSOR PROTEIN NARX-RELATED"/>
    <property type="match status" value="1"/>
</dbReference>
<dbReference type="PROSITE" id="PS50109">
    <property type="entry name" value="HIS_KIN"/>
    <property type="match status" value="1"/>
</dbReference>
<evidence type="ECO:0000256" key="8">
    <source>
        <dbReference type="ARBA" id="ARBA00023136"/>
    </source>
</evidence>
<dbReference type="PANTHER" id="PTHR24421:SF37">
    <property type="entry name" value="SENSOR HISTIDINE KINASE NARS"/>
    <property type="match status" value="1"/>
</dbReference>
<dbReference type="EMBL" id="JACCAC010000001">
    <property type="protein sequence ID" value="NYG56293.1"/>
    <property type="molecule type" value="Genomic_DNA"/>
</dbReference>
<dbReference type="GO" id="GO:0046983">
    <property type="term" value="F:protein dimerization activity"/>
    <property type="evidence" value="ECO:0007669"/>
    <property type="project" value="InterPro"/>
</dbReference>
<evidence type="ECO:0000256" key="7">
    <source>
        <dbReference type="ARBA" id="ARBA00023012"/>
    </source>
</evidence>
<evidence type="ECO:0000256" key="2">
    <source>
        <dbReference type="ARBA" id="ARBA00022475"/>
    </source>
</evidence>
<keyword evidence="2" id="KW-1003">Cell membrane</keyword>
<accession>A0A7Y9ULB9</accession>
<feature type="transmembrane region" description="Helical" evidence="9">
    <location>
        <begin position="38"/>
        <end position="58"/>
    </location>
</feature>
<evidence type="ECO:0000313" key="11">
    <source>
        <dbReference type="EMBL" id="NYG56293.1"/>
    </source>
</evidence>
<keyword evidence="3" id="KW-0808">Transferase</keyword>
<dbReference type="InterPro" id="IPR050482">
    <property type="entry name" value="Sensor_HK_TwoCompSys"/>
</dbReference>
<protein>
    <submittedName>
        <fullName evidence="11">Signal transduction histidine kinase</fullName>
    </submittedName>
</protein>
<dbReference type="GO" id="GO:0000155">
    <property type="term" value="F:phosphorelay sensor kinase activity"/>
    <property type="evidence" value="ECO:0007669"/>
    <property type="project" value="InterPro"/>
</dbReference>
<evidence type="ECO:0000256" key="9">
    <source>
        <dbReference type="SAM" id="Phobius"/>
    </source>
</evidence>
<organism evidence="11 12">
    <name type="scientific">Nocardioides perillae</name>
    <dbReference type="NCBI Taxonomy" id="1119534"/>
    <lineage>
        <taxon>Bacteria</taxon>
        <taxon>Bacillati</taxon>
        <taxon>Actinomycetota</taxon>
        <taxon>Actinomycetes</taxon>
        <taxon>Propionibacteriales</taxon>
        <taxon>Nocardioidaceae</taxon>
        <taxon>Nocardioides</taxon>
    </lineage>
</organism>
<dbReference type="Pfam" id="PF07730">
    <property type="entry name" value="HisKA_3"/>
    <property type="match status" value="1"/>
</dbReference>
<keyword evidence="8 9" id="KW-0472">Membrane</keyword>
<dbReference type="SUPFAM" id="SSF55874">
    <property type="entry name" value="ATPase domain of HSP90 chaperone/DNA topoisomerase II/histidine kinase"/>
    <property type="match status" value="1"/>
</dbReference>
<dbReference type="InterPro" id="IPR003594">
    <property type="entry name" value="HATPase_dom"/>
</dbReference>